<sequence>MPLHVGKGRTESRAISDIIDYVANPQKTDNGKLITSYACDSRTADAEFLLAKRLKSAWQRSLFCVLTS</sequence>
<evidence type="ECO:0000313" key="2">
    <source>
        <dbReference type="Proteomes" id="UP001446032"/>
    </source>
</evidence>
<dbReference type="Proteomes" id="UP001446032">
    <property type="component" value="Unassembled WGS sequence"/>
</dbReference>
<evidence type="ECO:0008006" key="3">
    <source>
        <dbReference type="Google" id="ProtNLM"/>
    </source>
</evidence>
<organism evidence="1 2">
    <name type="scientific">Blautia intestinihominis</name>
    <dbReference type="NCBI Taxonomy" id="3133152"/>
    <lineage>
        <taxon>Bacteria</taxon>
        <taxon>Bacillati</taxon>
        <taxon>Bacillota</taxon>
        <taxon>Clostridia</taxon>
        <taxon>Lachnospirales</taxon>
        <taxon>Lachnospiraceae</taxon>
        <taxon>Blautia</taxon>
    </lineage>
</organism>
<protein>
    <recommendedName>
        <fullName evidence="3">Relaxase</fullName>
    </recommendedName>
</protein>
<accession>A0ABV1AN85</accession>
<keyword evidence="2" id="KW-1185">Reference proteome</keyword>
<proteinExistence type="predicted"/>
<dbReference type="RefSeq" id="WP_118699259.1">
    <property type="nucleotide sequence ID" value="NZ_JBBMEI010000064.1"/>
</dbReference>
<reference evidence="1 2" key="1">
    <citation type="submission" date="2024-03" db="EMBL/GenBank/DDBJ databases">
        <title>Human intestinal bacterial collection.</title>
        <authorList>
            <person name="Pauvert C."/>
            <person name="Hitch T.C.A."/>
            <person name="Clavel T."/>
        </authorList>
    </citation>
    <scope>NUCLEOTIDE SEQUENCE [LARGE SCALE GENOMIC DNA]</scope>
    <source>
        <strain evidence="1 2">CLA-AA-H95</strain>
    </source>
</reference>
<dbReference type="EMBL" id="JBBMEI010000064">
    <property type="protein sequence ID" value="MEQ2359664.1"/>
    <property type="molecule type" value="Genomic_DNA"/>
</dbReference>
<comment type="caution">
    <text evidence="1">The sequence shown here is derived from an EMBL/GenBank/DDBJ whole genome shotgun (WGS) entry which is preliminary data.</text>
</comment>
<name>A0ABV1AN85_9FIRM</name>
<gene>
    <name evidence="1" type="ORF">WMO75_15295</name>
</gene>
<evidence type="ECO:0000313" key="1">
    <source>
        <dbReference type="EMBL" id="MEQ2359664.1"/>
    </source>
</evidence>